<dbReference type="Gene3D" id="1.20.120.140">
    <property type="entry name" value="Signal recognition particle SRP54, nucleotide-binding domain"/>
    <property type="match status" value="1"/>
</dbReference>
<feature type="transmembrane region" description="Helical" evidence="16">
    <location>
        <begin position="96"/>
        <end position="116"/>
    </location>
</feature>
<evidence type="ECO:0000256" key="13">
    <source>
        <dbReference type="ARBA" id="ARBA00048027"/>
    </source>
</evidence>
<comment type="pathway">
    <text evidence="12">Porphyrin-containing compound metabolism.</text>
</comment>
<evidence type="ECO:0000259" key="17">
    <source>
        <dbReference type="PROSITE" id="PS00300"/>
    </source>
</evidence>
<protein>
    <recommendedName>
        <fullName evidence="15">Signal recognition particle receptor FtsY</fullName>
        <shortName evidence="15">SRP receptor</shortName>
        <ecNumber evidence="15">3.6.5.4</ecNumber>
    </recommendedName>
</protein>
<dbReference type="GO" id="GO:0006784">
    <property type="term" value="P:heme A biosynthetic process"/>
    <property type="evidence" value="ECO:0007669"/>
    <property type="project" value="InterPro"/>
</dbReference>
<comment type="catalytic activity">
    <reaction evidence="13 15">
        <text>GTP + H2O = GDP + phosphate + H(+)</text>
        <dbReference type="Rhea" id="RHEA:19669"/>
        <dbReference type="ChEBI" id="CHEBI:15377"/>
        <dbReference type="ChEBI" id="CHEBI:15378"/>
        <dbReference type="ChEBI" id="CHEBI:37565"/>
        <dbReference type="ChEBI" id="CHEBI:43474"/>
        <dbReference type="ChEBI" id="CHEBI:58189"/>
        <dbReference type="EC" id="3.6.5.4"/>
    </reaction>
</comment>
<keyword evidence="2 15" id="KW-1003">Cell membrane</keyword>
<dbReference type="SMART" id="SM00382">
    <property type="entry name" value="AAA"/>
    <property type="match status" value="1"/>
</dbReference>
<feature type="domain" description="SRP54-type proteins GTP-binding" evidence="17">
    <location>
        <begin position="654"/>
        <end position="667"/>
    </location>
</feature>
<dbReference type="SUPFAM" id="SSF52540">
    <property type="entry name" value="P-loop containing nucleoside triphosphate hydrolases"/>
    <property type="match status" value="1"/>
</dbReference>
<dbReference type="PROSITE" id="PS00300">
    <property type="entry name" value="SRP54"/>
    <property type="match status" value="1"/>
</dbReference>
<dbReference type="PANTHER" id="PTHR43134:SF1">
    <property type="entry name" value="SIGNAL RECOGNITION PARTICLE RECEPTOR SUBUNIT ALPHA"/>
    <property type="match status" value="1"/>
</dbReference>
<dbReference type="InterPro" id="IPR036225">
    <property type="entry name" value="SRP/SRP_N"/>
</dbReference>
<evidence type="ECO:0000256" key="7">
    <source>
        <dbReference type="ARBA" id="ARBA00022989"/>
    </source>
</evidence>
<dbReference type="GO" id="GO:0005047">
    <property type="term" value="F:signal recognition particle binding"/>
    <property type="evidence" value="ECO:0007669"/>
    <property type="project" value="TreeGrafter"/>
</dbReference>
<dbReference type="Pfam" id="PF02628">
    <property type="entry name" value="COX15-CtaA"/>
    <property type="match status" value="1"/>
</dbReference>
<keyword evidence="4 16" id="KW-0812">Transmembrane</keyword>
<dbReference type="FunFam" id="3.40.50.300:FF:000053">
    <property type="entry name" value="Signal recognition particle receptor FtsY"/>
    <property type="match status" value="1"/>
</dbReference>
<evidence type="ECO:0000313" key="19">
    <source>
        <dbReference type="Proteomes" id="UP000249396"/>
    </source>
</evidence>
<feature type="binding site" evidence="15">
    <location>
        <begin position="569"/>
        <end position="573"/>
    </location>
    <ligand>
        <name>GTP</name>
        <dbReference type="ChEBI" id="CHEBI:37565"/>
    </ligand>
</feature>
<dbReference type="GO" id="GO:0005525">
    <property type="term" value="F:GTP binding"/>
    <property type="evidence" value="ECO:0007669"/>
    <property type="project" value="UniProtKB-UniRule"/>
</dbReference>
<evidence type="ECO:0000256" key="3">
    <source>
        <dbReference type="ARBA" id="ARBA00022490"/>
    </source>
</evidence>
<keyword evidence="9 15" id="KW-0342">GTP-binding</keyword>
<evidence type="ECO:0000256" key="1">
    <source>
        <dbReference type="ARBA" id="ARBA00004141"/>
    </source>
</evidence>
<dbReference type="CDD" id="cd17874">
    <property type="entry name" value="FtsY"/>
    <property type="match status" value="1"/>
</dbReference>
<keyword evidence="8" id="KW-0350">Heme biosynthesis</keyword>
<organism evidence="18 19">
    <name type="scientific">Candidatus Methylumidiphilus alinenensis</name>
    <dbReference type="NCBI Taxonomy" id="2202197"/>
    <lineage>
        <taxon>Bacteria</taxon>
        <taxon>Pseudomonadati</taxon>
        <taxon>Pseudomonadota</taxon>
        <taxon>Gammaproteobacteria</taxon>
        <taxon>Methylococcales</taxon>
        <taxon>Candidatus Methylumidiphilus</taxon>
    </lineage>
</organism>
<evidence type="ECO:0000256" key="16">
    <source>
        <dbReference type="SAM" id="Phobius"/>
    </source>
</evidence>
<evidence type="ECO:0000256" key="12">
    <source>
        <dbReference type="ARBA" id="ARBA00023444"/>
    </source>
</evidence>
<dbReference type="GO" id="GO:0005737">
    <property type="term" value="C:cytoplasm"/>
    <property type="evidence" value="ECO:0007669"/>
    <property type="project" value="UniProtKB-SubCell"/>
</dbReference>
<comment type="subunit">
    <text evidence="15">Part of the signal recognition particle protein translocation system, which is composed of SRP and FtsY. SRP is a ribonucleoprotein composed of Ffh and a 4.5S RNA molecule.</text>
</comment>
<dbReference type="GO" id="GO:0005886">
    <property type="term" value="C:plasma membrane"/>
    <property type="evidence" value="ECO:0007669"/>
    <property type="project" value="UniProtKB-SubCell"/>
</dbReference>
<feature type="binding site" evidence="15">
    <location>
        <begin position="633"/>
        <end position="636"/>
    </location>
    <ligand>
        <name>GTP</name>
        <dbReference type="ChEBI" id="CHEBI:37565"/>
    </ligand>
</feature>
<dbReference type="InterPro" id="IPR027417">
    <property type="entry name" value="P-loop_NTPase"/>
</dbReference>
<dbReference type="HAMAP" id="MF_00920">
    <property type="entry name" value="FtsY"/>
    <property type="match status" value="1"/>
</dbReference>
<feature type="transmembrane region" description="Helical" evidence="16">
    <location>
        <begin position="122"/>
        <end position="146"/>
    </location>
</feature>
<dbReference type="EMBL" id="QJPH01000412">
    <property type="protein sequence ID" value="PZN74824.1"/>
    <property type="molecule type" value="Genomic_DNA"/>
</dbReference>
<dbReference type="SMART" id="SM00962">
    <property type="entry name" value="SRP54"/>
    <property type="match status" value="1"/>
</dbReference>
<dbReference type="InterPro" id="IPR003593">
    <property type="entry name" value="AAA+_ATPase"/>
</dbReference>
<dbReference type="GO" id="GO:0003924">
    <property type="term" value="F:GTPase activity"/>
    <property type="evidence" value="ECO:0007669"/>
    <property type="project" value="UniProtKB-UniRule"/>
</dbReference>
<dbReference type="InterPro" id="IPR013822">
    <property type="entry name" value="Signal_recog_particl_SRP54_hlx"/>
</dbReference>
<proteinExistence type="inferred from homology"/>
<dbReference type="EC" id="3.6.5.4" evidence="15"/>
<evidence type="ECO:0000256" key="8">
    <source>
        <dbReference type="ARBA" id="ARBA00023133"/>
    </source>
</evidence>
<dbReference type="InterPro" id="IPR003780">
    <property type="entry name" value="COX15/CtaA_fam"/>
</dbReference>
<feature type="transmembrane region" description="Helical" evidence="16">
    <location>
        <begin position="166"/>
        <end position="184"/>
    </location>
</feature>
<dbReference type="Pfam" id="PF00448">
    <property type="entry name" value="SRP54"/>
    <property type="match status" value="1"/>
</dbReference>
<keyword evidence="11 15" id="KW-0675">Receptor</keyword>
<dbReference type="Proteomes" id="UP000249396">
    <property type="component" value="Unassembled WGS sequence"/>
</dbReference>
<comment type="similarity">
    <text evidence="15">Belongs to the GTP-binding SRP family. FtsY subfamily.</text>
</comment>
<name>A0A2W4SPU4_9GAMM</name>
<evidence type="ECO:0000256" key="14">
    <source>
        <dbReference type="ARBA" id="ARBA00053570"/>
    </source>
</evidence>
<feature type="transmembrane region" description="Helical" evidence="16">
    <location>
        <begin position="69"/>
        <end position="89"/>
    </location>
</feature>
<gene>
    <name evidence="15" type="primary">ftsY</name>
    <name evidence="18" type="ORF">DM484_20260</name>
</gene>
<dbReference type="NCBIfam" id="TIGR00064">
    <property type="entry name" value="ftsY"/>
    <property type="match status" value="1"/>
</dbReference>
<evidence type="ECO:0000256" key="15">
    <source>
        <dbReference type="HAMAP-Rule" id="MF_00920"/>
    </source>
</evidence>
<dbReference type="FunFam" id="1.20.120.140:FF:000002">
    <property type="entry name" value="Signal recognition particle receptor FtsY"/>
    <property type="match status" value="1"/>
</dbReference>
<feature type="binding site" evidence="15">
    <location>
        <begin position="487"/>
        <end position="494"/>
    </location>
    <ligand>
        <name>GTP</name>
        <dbReference type="ChEBI" id="CHEBI:37565"/>
    </ligand>
</feature>
<evidence type="ECO:0000256" key="6">
    <source>
        <dbReference type="ARBA" id="ARBA00022801"/>
    </source>
</evidence>
<evidence type="ECO:0000256" key="4">
    <source>
        <dbReference type="ARBA" id="ARBA00022692"/>
    </source>
</evidence>
<evidence type="ECO:0000313" key="18">
    <source>
        <dbReference type="EMBL" id="PZN74824.1"/>
    </source>
</evidence>
<reference evidence="18 19" key="1">
    <citation type="journal article" date="2018" name="Aquat. Microb. Ecol.">
        <title>Gammaproteobacterial methanotrophs dominate.</title>
        <authorList>
            <person name="Rissanen A.J."/>
            <person name="Saarenheimo J."/>
            <person name="Tiirola M."/>
            <person name="Peura S."/>
            <person name="Aalto S.L."/>
            <person name="Karvinen A."/>
            <person name="Nykanen H."/>
        </authorList>
    </citation>
    <scope>NUCLEOTIDE SEQUENCE [LARGE SCALE GENOMIC DNA]</scope>
    <source>
        <strain evidence="18">AMbin10</strain>
    </source>
</reference>
<dbReference type="InterPro" id="IPR000897">
    <property type="entry name" value="SRP54_GTPase_dom"/>
</dbReference>
<evidence type="ECO:0000256" key="9">
    <source>
        <dbReference type="ARBA" id="ARBA00023134"/>
    </source>
</evidence>
<evidence type="ECO:0000256" key="11">
    <source>
        <dbReference type="ARBA" id="ARBA00023170"/>
    </source>
</evidence>
<evidence type="ECO:0000256" key="2">
    <source>
        <dbReference type="ARBA" id="ARBA00022475"/>
    </source>
</evidence>
<comment type="function">
    <text evidence="14 15">Involved in targeting and insertion of nascent membrane proteins into the cytoplasmic membrane. Acts as a receptor for the complex formed by the signal recognition particle (SRP) and the ribosome-nascent chain (RNC). Interaction with SRP-RNC leads to the transfer of the RNC complex to the Sec translocase for insertion into the membrane, the hydrolysis of GTP by both Ffh and FtsY, and the dissociation of the SRP-FtsY complex into the individual components.</text>
</comment>
<dbReference type="PANTHER" id="PTHR43134">
    <property type="entry name" value="SIGNAL RECOGNITION PARTICLE RECEPTOR SUBUNIT ALPHA"/>
    <property type="match status" value="1"/>
</dbReference>
<sequence length="682" mass="72862">MFRKLALLCVFLTLCVTVLGAYVRISDAGLGCPQWPGCLGATIIEDSPKPLSQFGEVSTPTNLDGLKMAGRYLAGVLGVLVLGLFALSFRVQERRLSSVLLSLVALTLVALLAALGKWGGGLLSVPVVATAHLLGGLATLGVLYWLSLNQSLSANDRPYVDSGLRWLARAGLLALLLQIALGGWTSTNHAGLTCQDFPTCLNTYNPPVDYIGAFSLSADSIHSVAGSLPFTERAAIHWTHRLGAVFTFLLLTLLALNLTSNRHALRLSRPALLLNFLLLVQIVFGVAAVLLRLPIPIALAHNVFAALLLLNLLHIVFFLRVPLAETLPDKGKALREEPLVRRELPEIPSELIPPTVVAPPVEAELLPRIEAPILPVHENLFGRLKSGLGKTRSGLTGFLANLALGKKTIDGDLLEDIEAQLLMADIGVAATSEIIADLTSSLERSQLADLDALTARLREHLYELIEPVSQPLVITPDKKPFVILVVGVNGVGKTTTIGKLANRLKNQGHSVMLAAGDTFRAAAVEQLQAWGDRNQIHVVSQGSGADSASVIFDGIQAAKSRNVDVLIADTAGRLHTKSNLMEELTKIKRIMAKLDPAAPHEVLLVLDGGTGQNALSQAKQFNEAVGLTGLAVTKLDGTAKGGVVFALAKQFGIPIRYIGVGETIEDLQDFDARKFIEALFAE</sequence>
<dbReference type="InterPro" id="IPR004390">
    <property type="entry name" value="SR_rcpt_FtsY"/>
</dbReference>
<feature type="transmembrane region" description="Helical" evidence="16">
    <location>
        <begin position="238"/>
        <end position="259"/>
    </location>
</feature>
<evidence type="ECO:0000256" key="5">
    <source>
        <dbReference type="ARBA" id="ARBA00022741"/>
    </source>
</evidence>
<dbReference type="AlphaFoldDB" id="A0A2W4SPU4"/>
<comment type="subcellular location">
    <subcellularLocation>
        <location evidence="15">Cell membrane</location>
        <topology evidence="15">Peripheral membrane protein</topology>
        <orientation evidence="15">Cytoplasmic side</orientation>
    </subcellularLocation>
    <subcellularLocation>
        <location evidence="15">Cytoplasm</location>
    </subcellularLocation>
    <subcellularLocation>
        <location evidence="1">Membrane</location>
        <topology evidence="1">Multi-pass membrane protein</topology>
    </subcellularLocation>
</comment>
<keyword evidence="6 15" id="KW-0378">Hydrolase</keyword>
<dbReference type="Pfam" id="PF02881">
    <property type="entry name" value="SRP54_N"/>
    <property type="match status" value="1"/>
</dbReference>
<feature type="transmembrane region" description="Helical" evidence="16">
    <location>
        <begin position="271"/>
        <end position="291"/>
    </location>
</feature>
<feature type="transmembrane region" description="Helical" evidence="16">
    <location>
        <begin position="303"/>
        <end position="323"/>
    </location>
</feature>
<comment type="caution">
    <text evidence="18">The sequence shown here is derived from an EMBL/GenBank/DDBJ whole genome shotgun (WGS) entry which is preliminary data.</text>
</comment>
<keyword evidence="5 15" id="KW-0547">Nucleotide-binding</keyword>
<keyword evidence="3 15" id="KW-0963">Cytoplasm</keyword>
<dbReference type="SUPFAM" id="SSF47364">
    <property type="entry name" value="Domain of the SRP/SRP receptor G-proteins"/>
    <property type="match status" value="1"/>
</dbReference>
<evidence type="ECO:0000256" key="10">
    <source>
        <dbReference type="ARBA" id="ARBA00023136"/>
    </source>
</evidence>
<accession>A0A2W4SPU4</accession>
<keyword evidence="10 15" id="KW-0472">Membrane</keyword>
<dbReference type="Gene3D" id="3.40.50.300">
    <property type="entry name" value="P-loop containing nucleotide triphosphate hydrolases"/>
    <property type="match status" value="1"/>
</dbReference>
<keyword evidence="7 16" id="KW-1133">Transmembrane helix</keyword>
<dbReference type="GO" id="GO:0006614">
    <property type="term" value="P:SRP-dependent cotranslational protein targeting to membrane"/>
    <property type="evidence" value="ECO:0007669"/>
    <property type="project" value="InterPro"/>
</dbReference>
<dbReference type="InterPro" id="IPR042101">
    <property type="entry name" value="SRP54_N_sf"/>
</dbReference>
<dbReference type="SMART" id="SM00963">
    <property type="entry name" value="SRP54_N"/>
    <property type="match status" value="1"/>
</dbReference>